<name>A0AA36MS03_9DINO</name>
<organism evidence="2 3">
    <name type="scientific">Effrenium voratum</name>
    <dbReference type="NCBI Taxonomy" id="2562239"/>
    <lineage>
        <taxon>Eukaryota</taxon>
        <taxon>Sar</taxon>
        <taxon>Alveolata</taxon>
        <taxon>Dinophyceae</taxon>
        <taxon>Suessiales</taxon>
        <taxon>Symbiodiniaceae</taxon>
        <taxon>Effrenium</taxon>
    </lineage>
</organism>
<feature type="domain" description="C2H2-type" evidence="1">
    <location>
        <begin position="68"/>
        <end position="89"/>
    </location>
</feature>
<dbReference type="InterPro" id="IPR013087">
    <property type="entry name" value="Znf_C2H2_type"/>
</dbReference>
<protein>
    <recommendedName>
        <fullName evidence="1">C2H2-type domain-containing protein</fullName>
    </recommendedName>
</protein>
<sequence>EVVSEALRHSDGQVFLLTVAGCPSCRQQGSSSLKGCRCRLCSEERPGLVDYYGICQACGKCGGHDSKCPFCVQVFPSLCALDCHVRFVHGDRESSEWQTSRLEDYIKTRTQPGARRAAYPEQGTFMEARNGGLLRTVEA</sequence>
<evidence type="ECO:0000313" key="2">
    <source>
        <dbReference type="EMBL" id="CAJ1381827.1"/>
    </source>
</evidence>
<evidence type="ECO:0000259" key="1">
    <source>
        <dbReference type="PROSITE" id="PS00028"/>
    </source>
</evidence>
<dbReference type="Proteomes" id="UP001178507">
    <property type="component" value="Unassembled WGS sequence"/>
</dbReference>
<dbReference type="AlphaFoldDB" id="A0AA36MS03"/>
<comment type="caution">
    <text evidence="2">The sequence shown here is derived from an EMBL/GenBank/DDBJ whole genome shotgun (WGS) entry which is preliminary data.</text>
</comment>
<dbReference type="PROSITE" id="PS00028">
    <property type="entry name" value="ZINC_FINGER_C2H2_1"/>
    <property type="match status" value="1"/>
</dbReference>
<proteinExistence type="predicted"/>
<evidence type="ECO:0000313" key="3">
    <source>
        <dbReference type="Proteomes" id="UP001178507"/>
    </source>
</evidence>
<gene>
    <name evidence="2" type="ORF">EVOR1521_LOCUS9388</name>
</gene>
<accession>A0AA36MS03</accession>
<reference evidence="2" key="1">
    <citation type="submission" date="2023-08" db="EMBL/GenBank/DDBJ databases">
        <authorList>
            <person name="Chen Y."/>
            <person name="Shah S."/>
            <person name="Dougan E. K."/>
            <person name="Thang M."/>
            <person name="Chan C."/>
        </authorList>
    </citation>
    <scope>NUCLEOTIDE SEQUENCE</scope>
</reference>
<keyword evidence="3" id="KW-1185">Reference proteome</keyword>
<dbReference type="EMBL" id="CAUJNA010000843">
    <property type="protein sequence ID" value="CAJ1381827.1"/>
    <property type="molecule type" value="Genomic_DNA"/>
</dbReference>
<feature type="non-terminal residue" evidence="2">
    <location>
        <position position="1"/>
    </location>
</feature>